<dbReference type="RefSeq" id="WP_183207678.1">
    <property type="nucleotide sequence ID" value="NZ_JAAAMM010000002.1"/>
</dbReference>
<keyword evidence="2" id="KW-1185">Reference proteome</keyword>
<comment type="caution">
    <text evidence="1">The sequence shown here is derived from an EMBL/GenBank/DDBJ whole genome shotgun (WGS) entry which is preliminary data.</text>
</comment>
<protein>
    <submittedName>
        <fullName evidence="1">Uncharacterized protein</fullName>
    </submittedName>
</protein>
<sequence length="46" mass="4833">MTTSKQRLVRVNHVAPEVGDVDALPFLGSVFPPTGTTLCDGGGMFL</sequence>
<evidence type="ECO:0000313" key="2">
    <source>
        <dbReference type="Proteomes" id="UP000588647"/>
    </source>
</evidence>
<reference evidence="1 2" key="1">
    <citation type="submission" date="2020-08" db="EMBL/GenBank/DDBJ databases">
        <title>Genomic Encyclopedia of Type Strains, Phase IV (KMG-IV): sequencing the most valuable type-strain genomes for metagenomic binning, comparative biology and taxonomic classification.</title>
        <authorList>
            <person name="Goeker M."/>
        </authorList>
    </citation>
    <scope>NUCLEOTIDE SEQUENCE [LARGE SCALE GENOMIC DNA]</scope>
    <source>
        <strain evidence="1 2">DSM 103570</strain>
    </source>
</reference>
<name>A0A7W6MPK7_9HYPH</name>
<accession>A0A7W6MPK7</accession>
<proteinExistence type="predicted"/>
<organism evidence="1 2">
    <name type="scientific">Aurantimonas endophytica</name>
    <dbReference type="NCBI Taxonomy" id="1522175"/>
    <lineage>
        <taxon>Bacteria</taxon>
        <taxon>Pseudomonadati</taxon>
        <taxon>Pseudomonadota</taxon>
        <taxon>Alphaproteobacteria</taxon>
        <taxon>Hyphomicrobiales</taxon>
        <taxon>Aurantimonadaceae</taxon>
        <taxon>Aurantimonas</taxon>
    </lineage>
</organism>
<gene>
    <name evidence="1" type="ORF">GGR03_002110</name>
</gene>
<dbReference type="Proteomes" id="UP000588647">
    <property type="component" value="Unassembled WGS sequence"/>
</dbReference>
<dbReference type="EMBL" id="JACIEM010000002">
    <property type="protein sequence ID" value="MBB4003035.1"/>
    <property type="molecule type" value="Genomic_DNA"/>
</dbReference>
<dbReference type="AlphaFoldDB" id="A0A7W6MPK7"/>
<evidence type="ECO:0000313" key="1">
    <source>
        <dbReference type="EMBL" id="MBB4003035.1"/>
    </source>
</evidence>